<dbReference type="CDD" id="cd03411">
    <property type="entry name" value="Ferrochelatase_N"/>
    <property type="match status" value="1"/>
</dbReference>
<protein>
    <recommendedName>
        <fullName evidence="7 8">Ferrochelatase</fullName>
        <ecNumber evidence="7 8">4.98.1.1</ecNumber>
    </recommendedName>
    <alternativeName>
        <fullName evidence="7">Heme synthase</fullName>
    </alternativeName>
    <alternativeName>
        <fullName evidence="7">Protoheme ferro-lyase</fullName>
    </alternativeName>
</protein>
<keyword evidence="2 7" id="KW-0408">Iron</keyword>
<dbReference type="GO" id="GO:0005737">
    <property type="term" value="C:cytoplasm"/>
    <property type="evidence" value="ECO:0007669"/>
    <property type="project" value="UniProtKB-SubCell"/>
</dbReference>
<dbReference type="GO" id="GO:0006783">
    <property type="term" value="P:heme biosynthetic process"/>
    <property type="evidence" value="ECO:0007669"/>
    <property type="project" value="UniProtKB-UniRule"/>
</dbReference>
<evidence type="ECO:0000313" key="10">
    <source>
        <dbReference type="Proteomes" id="UP000029995"/>
    </source>
</evidence>
<dbReference type="GO" id="GO:0046872">
    <property type="term" value="F:metal ion binding"/>
    <property type="evidence" value="ECO:0007669"/>
    <property type="project" value="UniProtKB-KW"/>
</dbReference>
<sequence length="345" mass="37673">MSRRIAVVLFNLGGPDNPDAIRPFLFNLFADPAIIRIPNPARVILAWAIAKKRTRLAKDIYAEIGGGSPLLPNTEAQARALEAQLADLGEVKAFIAMRYWHPMSQETAMLVKDFAPDEVILLPLYPQFSTTTTASSLRVWRDACKIARLDAPTRVVCCYPTESRFIAAMAAGLRAAHEEAVRYGRPRVLFSAHGLPEKIVRAGDPYQWQCERTAAALAEASGIPGLDWVSTYQSRVGRLKWIEPSTEAVIHQAALEKRPIVVVPIAFVSEHSETLVELDIEYRRLADESGAPCYLRVPTVGAEDGFIAGLADLVRAGHRRETACEAGDGGRICPAAFTGCPSKAA</sequence>
<keyword evidence="3 7" id="KW-0350">Heme biosynthesis</keyword>
<dbReference type="UniPathway" id="UPA00252">
    <property type="reaction ID" value="UER00325"/>
</dbReference>
<evidence type="ECO:0000256" key="5">
    <source>
        <dbReference type="ARBA" id="ARBA00023244"/>
    </source>
</evidence>
<dbReference type="InterPro" id="IPR033644">
    <property type="entry name" value="Ferrochelatase_C"/>
</dbReference>
<comment type="caution">
    <text evidence="9">The sequence shown here is derived from an EMBL/GenBank/DDBJ whole genome shotgun (WGS) entry which is preliminary data.</text>
</comment>
<evidence type="ECO:0000256" key="8">
    <source>
        <dbReference type="RuleBase" id="RU000607"/>
    </source>
</evidence>
<keyword evidence="5 7" id="KW-0627">Porphyrin biosynthesis</keyword>
<dbReference type="EMBL" id="JANX01000241">
    <property type="protein sequence ID" value="KGM32970.1"/>
    <property type="molecule type" value="Genomic_DNA"/>
</dbReference>
<comment type="pathway">
    <text evidence="7 8">Porphyrin-containing compound metabolism; protoheme biosynthesis; protoheme from protoporphyrin-IX: step 1/1.</text>
</comment>
<dbReference type="OrthoDB" id="9809741at2"/>
<proteinExistence type="inferred from homology"/>
<evidence type="ECO:0000256" key="3">
    <source>
        <dbReference type="ARBA" id="ARBA00023133"/>
    </source>
</evidence>
<dbReference type="Proteomes" id="UP000029995">
    <property type="component" value="Unassembled WGS sequence"/>
</dbReference>
<dbReference type="GO" id="GO:0004325">
    <property type="term" value="F:ferrochelatase activity"/>
    <property type="evidence" value="ECO:0007669"/>
    <property type="project" value="UniProtKB-UniRule"/>
</dbReference>
<comment type="similarity">
    <text evidence="1 7 8">Belongs to the ferrochelatase family.</text>
</comment>
<dbReference type="EC" id="4.98.1.1" evidence="7 8"/>
<feature type="binding site" evidence="7">
    <location>
        <position position="273"/>
    </location>
    <ligand>
        <name>Fe(2+)</name>
        <dbReference type="ChEBI" id="CHEBI:29033"/>
    </ligand>
</feature>
<dbReference type="CDD" id="cd00419">
    <property type="entry name" value="Ferrochelatase_C"/>
    <property type="match status" value="1"/>
</dbReference>
<dbReference type="NCBIfam" id="TIGR00109">
    <property type="entry name" value="hemH"/>
    <property type="match status" value="1"/>
</dbReference>
<feature type="binding site" evidence="7">
    <location>
        <position position="193"/>
    </location>
    <ligand>
        <name>Fe(2+)</name>
        <dbReference type="ChEBI" id="CHEBI:29033"/>
    </ligand>
</feature>
<evidence type="ECO:0000256" key="7">
    <source>
        <dbReference type="HAMAP-Rule" id="MF_00323"/>
    </source>
</evidence>
<dbReference type="InterPro" id="IPR001015">
    <property type="entry name" value="Ferrochelatase"/>
</dbReference>
<dbReference type="RefSeq" id="WP_034840979.1">
    <property type="nucleotide sequence ID" value="NZ_JANX01000241.1"/>
</dbReference>
<comment type="function">
    <text evidence="7 8">Catalyzes the ferrous insertion into protoporphyrin IX.</text>
</comment>
<evidence type="ECO:0000256" key="2">
    <source>
        <dbReference type="ARBA" id="ARBA00023004"/>
    </source>
</evidence>
<comment type="catalytic activity">
    <reaction evidence="6">
        <text>Fe-coproporphyrin III + 2 H(+) = coproporphyrin III + Fe(2+)</text>
        <dbReference type="Rhea" id="RHEA:49572"/>
        <dbReference type="ChEBI" id="CHEBI:15378"/>
        <dbReference type="ChEBI" id="CHEBI:29033"/>
        <dbReference type="ChEBI" id="CHEBI:68438"/>
        <dbReference type="ChEBI" id="CHEBI:131725"/>
        <dbReference type="EC" id="4.99.1.9"/>
    </reaction>
    <physiologicalReaction direction="right-to-left" evidence="6">
        <dbReference type="Rhea" id="RHEA:49574"/>
    </physiologicalReaction>
</comment>
<dbReference type="InterPro" id="IPR033659">
    <property type="entry name" value="Ferrochelatase_N"/>
</dbReference>
<evidence type="ECO:0000256" key="1">
    <source>
        <dbReference type="ARBA" id="ARBA00007718"/>
    </source>
</evidence>
<evidence type="ECO:0000256" key="4">
    <source>
        <dbReference type="ARBA" id="ARBA00023239"/>
    </source>
</evidence>
<dbReference type="PANTHER" id="PTHR11108">
    <property type="entry name" value="FERROCHELATASE"/>
    <property type="match status" value="1"/>
</dbReference>
<dbReference type="SUPFAM" id="SSF53800">
    <property type="entry name" value="Chelatase"/>
    <property type="match status" value="1"/>
</dbReference>
<keyword evidence="4 7" id="KW-0456">Lyase</keyword>
<evidence type="ECO:0000313" key="9">
    <source>
        <dbReference type="EMBL" id="KGM32970.1"/>
    </source>
</evidence>
<keyword evidence="7" id="KW-0479">Metal-binding</keyword>
<gene>
    <name evidence="7" type="primary">hemH</name>
    <name evidence="9" type="ORF">P409_18390</name>
</gene>
<accession>A0A0A0D4L1</accession>
<name>A0A0A0D4L1_9PROT</name>
<dbReference type="InterPro" id="IPR019772">
    <property type="entry name" value="Ferrochelatase_AS"/>
</dbReference>
<dbReference type="AlphaFoldDB" id="A0A0A0D4L1"/>
<dbReference type="Pfam" id="PF00762">
    <property type="entry name" value="Ferrochelatase"/>
    <property type="match status" value="1"/>
</dbReference>
<evidence type="ECO:0000256" key="6">
    <source>
        <dbReference type="ARBA" id="ARBA00024536"/>
    </source>
</evidence>
<keyword evidence="7 8" id="KW-0963">Cytoplasm</keyword>
<comment type="catalytic activity">
    <reaction evidence="7 8">
        <text>heme b + 2 H(+) = protoporphyrin IX + Fe(2+)</text>
        <dbReference type="Rhea" id="RHEA:22584"/>
        <dbReference type="ChEBI" id="CHEBI:15378"/>
        <dbReference type="ChEBI" id="CHEBI:29033"/>
        <dbReference type="ChEBI" id="CHEBI:57306"/>
        <dbReference type="ChEBI" id="CHEBI:60344"/>
        <dbReference type="EC" id="4.98.1.1"/>
    </reaction>
</comment>
<dbReference type="PROSITE" id="PS00534">
    <property type="entry name" value="FERROCHELATASE"/>
    <property type="match status" value="1"/>
</dbReference>
<dbReference type="PANTHER" id="PTHR11108:SF1">
    <property type="entry name" value="FERROCHELATASE, MITOCHONDRIAL"/>
    <property type="match status" value="1"/>
</dbReference>
<organism evidence="9 10">
    <name type="scientific">Inquilinus limosus MP06</name>
    <dbReference type="NCBI Taxonomy" id="1398085"/>
    <lineage>
        <taxon>Bacteria</taxon>
        <taxon>Pseudomonadati</taxon>
        <taxon>Pseudomonadota</taxon>
        <taxon>Alphaproteobacteria</taxon>
        <taxon>Rhodospirillales</taxon>
        <taxon>Rhodospirillaceae</taxon>
        <taxon>Inquilinus</taxon>
    </lineage>
</organism>
<comment type="subcellular location">
    <subcellularLocation>
        <location evidence="7 8">Cytoplasm</location>
    </subcellularLocation>
</comment>
<reference evidence="9 10" key="1">
    <citation type="submission" date="2014-01" db="EMBL/GenBank/DDBJ databases">
        <title>Genome sequence determination for a cystic fibrosis isolate, Inquilinus limosus.</title>
        <authorList>
            <person name="Pino M."/>
            <person name="Di Conza J."/>
            <person name="Gutkind G."/>
        </authorList>
    </citation>
    <scope>NUCLEOTIDE SEQUENCE [LARGE SCALE GENOMIC DNA]</scope>
    <source>
        <strain evidence="9 10">MP06</strain>
    </source>
</reference>
<dbReference type="Gene3D" id="3.40.50.1400">
    <property type="match status" value="2"/>
</dbReference>
<dbReference type="HAMAP" id="MF_00323">
    <property type="entry name" value="Ferrochelatase"/>
    <property type="match status" value="1"/>
</dbReference>